<dbReference type="InterPro" id="IPR020761">
    <property type="entry name" value="UPF0114_bac"/>
</dbReference>
<keyword evidence="5 7" id="KW-1133">Transmembrane helix</keyword>
<dbReference type="RefSeq" id="WP_184800165.1">
    <property type="nucleotide sequence ID" value="NZ_JACIIZ010000005.1"/>
</dbReference>
<protein>
    <recommendedName>
        <fullName evidence="7">UPF0114 protein FHS74_002125</fullName>
    </recommendedName>
</protein>
<evidence type="ECO:0000256" key="1">
    <source>
        <dbReference type="ARBA" id="ARBA00004651"/>
    </source>
</evidence>
<name>A0A7X0AZU8_9PROT</name>
<evidence type="ECO:0000256" key="7">
    <source>
        <dbReference type="HAMAP-Rule" id="MF_00143"/>
    </source>
</evidence>
<evidence type="ECO:0000256" key="6">
    <source>
        <dbReference type="ARBA" id="ARBA00023136"/>
    </source>
</evidence>
<dbReference type="Proteomes" id="UP000539175">
    <property type="component" value="Unassembled WGS sequence"/>
</dbReference>
<evidence type="ECO:0000256" key="2">
    <source>
        <dbReference type="ARBA" id="ARBA00005774"/>
    </source>
</evidence>
<comment type="similarity">
    <text evidence="2 7">Belongs to the UPF0114 family.</text>
</comment>
<gene>
    <name evidence="8" type="ORF">FHS74_002125</name>
</gene>
<dbReference type="InterPro" id="IPR005134">
    <property type="entry name" value="UPF0114"/>
</dbReference>
<feature type="transmembrane region" description="Helical" evidence="7">
    <location>
        <begin position="138"/>
        <end position="159"/>
    </location>
</feature>
<evidence type="ECO:0000313" key="8">
    <source>
        <dbReference type="EMBL" id="MBB6251574.1"/>
    </source>
</evidence>
<keyword evidence="4 7" id="KW-0812">Transmembrane</keyword>
<evidence type="ECO:0000256" key="4">
    <source>
        <dbReference type="ARBA" id="ARBA00022692"/>
    </source>
</evidence>
<comment type="caution">
    <text evidence="8">The sequence shown here is derived from an EMBL/GenBank/DDBJ whole genome shotgun (WGS) entry which is preliminary data.</text>
</comment>
<keyword evidence="6 7" id="KW-0472">Membrane</keyword>
<keyword evidence="9" id="KW-1185">Reference proteome</keyword>
<dbReference type="PANTHER" id="PTHR38596:SF1">
    <property type="entry name" value="UPF0114 PROTEIN YQHA"/>
    <property type="match status" value="1"/>
</dbReference>
<feature type="transmembrane region" description="Helical" evidence="7">
    <location>
        <begin position="107"/>
        <end position="126"/>
    </location>
</feature>
<comment type="subcellular location">
    <subcellularLocation>
        <location evidence="1 7">Cell membrane</location>
        <topology evidence="1 7">Multi-pass membrane protein</topology>
    </subcellularLocation>
</comment>
<dbReference type="HAMAP" id="MF_00143">
    <property type="entry name" value="UPF0114"/>
    <property type="match status" value="1"/>
</dbReference>
<feature type="transmembrane region" description="Helical" evidence="7">
    <location>
        <begin position="12"/>
        <end position="33"/>
    </location>
</feature>
<evidence type="ECO:0000313" key="9">
    <source>
        <dbReference type="Proteomes" id="UP000539175"/>
    </source>
</evidence>
<keyword evidence="3 7" id="KW-1003">Cell membrane</keyword>
<evidence type="ECO:0000256" key="5">
    <source>
        <dbReference type="ARBA" id="ARBA00022989"/>
    </source>
</evidence>
<evidence type="ECO:0000256" key="3">
    <source>
        <dbReference type="ARBA" id="ARBA00022475"/>
    </source>
</evidence>
<dbReference type="Pfam" id="PF03350">
    <property type="entry name" value="UPF0114"/>
    <property type="match status" value="1"/>
</dbReference>
<feature type="transmembrane region" description="Helical" evidence="7">
    <location>
        <begin position="53"/>
        <end position="76"/>
    </location>
</feature>
<dbReference type="NCBIfam" id="TIGR00645">
    <property type="entry name" value="HI0507"/>
    <property type="match status" value="1"/>
</dbReference>
<sequence>MDRWIESVLFASRWLLAPLYLGLVVALLLPLAGFVHELYELISNLANATSHEIILGLLSLIDLSLIANLVLMVIFAGYENFVSKISVANHADRLEWMGEVDFGGLKLRLIASIVAISGIQLLRAFMSVSDYSDRDLMWSTVIHVVFVASGVLLALMDYLTEKAHNMPSGH</sequence>
<organism evidence="8 9">
    <name type="scientific">Nitrospirillum iridis</name>
    <dbReference type="NCBI Taxonomy" id="765888"/>
    <lineage>
        <taxon>Bacteria</taxon>
        <taxon>Pseudomonadati</taxon>
        <taxon>Pseudomonadota</taxon>
        <taxon>Alphaproteobacteria</taxon>
        <taxon>Rhodospirillales</taxon>
        <taxon>Azospirillaceae</taxon>
        <taxon>Nitrospirillum</taxon>
    </lineage>
</organism>
<proteinExistence type="inferred from homology"/>
<dbReference type="PANTHER" id="PTHR38596">
    <property type="entry name" value="UPF0114 PROTEIN YQHA"/>
    <property type="match status" value="1"/>
</dbReference>
<dbReference type="EMBL" id="JACIIZ010000005">
    <property type="protein sequence ID" value="MBB6251574.1"/>
    <property type="molecule type" value="Genomic_DNA"/>
</dbReference>
<reference evidence="8 9" key="1">
    <citation type="submission" date="2020-08" db="EMBL/GenBank/DDBJ databases">
        <title>Genomic Encyclopedia of Type Strains, Phase IV (KMG-IV): sequencing the most valuable type-strain genomes for metagenomic binning, comparative biology and taxonomic classification.</title>
        <authorList>
            <person name="Goeker M."/>
        </authorList>
    </citation>
    <scope>NUCLEOTIDE SEQUENCE [LARGE SCALE GENOMIC DNA]</scope>
    <source>
        <strain evidence="8 9">DSM 22198</strain>
    </source>
</reference>
<dbReference type="AlphaFoldDB" id="A0A7X0AZU8"/>
<accession>A0A7X0AZU8</accession>
<dbReference type="GO" id="GO:0005886">
    <property type="term" value="C:plasma membrane"/>
    <property type="evidence" value="ECO:0007669"/>
    <property type="project" value="UniProtKB-SubCell"/>
</dbReference>